<keyword evidence="1" id="KW-1133">Transmembrane helix</keyword>
<feature type="transmembrane region" description="Helical" evidence="1">
    <location>
        <begin position="139"/>
        <end position="157"/>
    </location>
</feature>
<comment type="caution">
    <text evidence="2">The sequence shown here is derived from an EMBL/GenBank/DDBJ whole genome shotgun (WGS) entry which is preliminary data.</text>
</comment>
<proteinExistence type="predicted"/>
<keyword evidence="3" id="KW-1185">Reference proteome</keyword>
<feature type="transmembrane region" description="Helical" evidence="1">
    <location>
        <begin position="68"/>
        <end position="89"/>
    </location>
</feature>
<protein>
    <submittedName>
        <fullName evidence="2">Uncharacterized protein</fullName>
    </submittedName>
</protein>
<keyword evidence="1" id="KW-0472">Membrane</keyword>
<dbReference type="RefSeq" id="WP_146577108.1">
    <property type="nucleotide sequence ID" value="NZ_SJPM01000002.1"/>
</dbReference>
<organism evidence="2 3">
    <name type="scientific">Neorhodopirellula pilleata</name>
    <dbReference type="NCBI Taxonomy" id="2714738"/>
    <lineage>
        <taxon>Bacteria</taxon>
        <taxon>Pseudomonadati</taxon>
        <taxon>Planctomycetota</taxon>
        <taxon>Planctomycetia</taxon>
        <taxon>Pirellulales</taxon>
        <taxon>Pirellulaceae</taxon>
        <taxon>Neorhodopirellula</taxon>
    </lineage>
</organism>
<reference evidence="2 3" key="1">
    <citation type="submission" date="2019-02" db="EMBL/GenBank/DDBJ databases">
        <title>Deep-cultivation of Planctomycetes and their phenomic and genomic characterization uncovers novel biology.</title>
        <authorList>
            <person name="Wiegand S."/>
            <person name="Jogler M."/>
            <person name="Boedeker C."/>
            <person name="Pinto D."/>
            <person name="Vollmers J."/>
            <person name="Rivas-Marin E."/>
            <person name="Kohn T."/>
            <person name="Peeters S.H."/>
            <person name="Heuer A."/>
            <person name="Rast P."/>
            <person name="Oberbeckmann S."/>
            <person name="Bunk B."/>
            <person name="Jeske O."/>
            <person name="Meyerdierks A."/>
            <person name="Storesund J.E."/>
            <person name="Kallscheuer N."/>
            <person name="Luecker S."/>
            <person name="Lage O.M."/>
            <person name="Pohl T."/>
            <person name="Merkel B.J."/>
            <person name="Hornburger P."/>
            <person name="Mueller R.-W."/>
            <person name="Bruemmer F."/>
            <person name="Labrenz M."/>
            <person name="Spormann A.M."/>
            <person name="Op Den Camp H."/>
            <person name="Overmann J."/>
            <person name="Amann R."/>
            <person name="Jetten M.S.M."/>
            <person name="Mascher T."/>
            <person name="Medema M.H."/>
            <person name="Devos D.P."/>
            <person name="Kaster A.-K."/>
            <person name="Ovreas L."/>
            <person name="Rohde M."/>
            <person name="Galperin M.Y."/>
            <person name="Jogler C."/>
        </authorList>
    </citation>
    <scope>NUCLEOTIDE SEQUENCE [LARGE SCALE GENOMIC DNA]</scope>
    <source>
        <strain evidence="2 3">Pla100</strain>
    </source>
</reference>
<sequence>MKLFKPPPRRELFRPPTHQRTSIVDLISLVTACAFFFGGIRVAGVYGATMGWFALQAALGRMSQRTNWQVGAFGGSLACMGMLMGAWLFDGRVQPIASYFQHKPGPSAFVVSLLFCIAMAMGVSFYLPRDSGQIKVDLVGTAMLAISAAALIAFLTIGTK</sequence>
<feature type="transmembrane region" description="Helical" evidence="1">
    <location>
        <begin position="109"/>
        <end position="127"/>
    </location>
</feature>
<feature type="transmembrane region" description="Helical" evidence="1">
    <location>
        <begin position="21"/>
        <end position="48"/>
    </location>
</feature>
<name>A0A5C6AQR2_9BACT</name>
<evidence type="ECO:0000256" key="1">
    <source>
        <dbReference type="SAM" id="Phobius"/>
    </source>
</evidence>
<evidence type="ECO:0000313" key="2">
    <source>
        <dbReference type="EMBL" id="TWU01898.1"/>
    </source>
</evidence>
<dbReference type="Proteomes" id="UP000316213">
    <property type="component" value="Unassembled WGS sequence"/>
</dbReference>
<keyword evidence="1" id="KW-0812">Transmembrane</keyword>
<accession>A0A5C6AQR2</accession>
<dbReference type="AlphaFoldDB" id="A0A5C6AQR2"/>
<gene>
    <name evidence="2" type="ORF">Pla100_16340</name>
</gene>
<dbReference type="EMBL" id="SJPM01000002">
    <property type="protein sequence ID" value="TWU01898.1"/>
    <property type="molecule type" value="Genomic_DNA"/>
</dbReference>
<evidence type="ECO:0000313" key="3">
    <source>
        <dbReference type="Proteomes" id="UP000316213"/>
    </source>
</evidence>